<dbReference type="EMBL" id="LT934119">
    <property type="protein sequence ID" value="VAI17530.1"/>
    <property type="molecule type" value="Genomic_DNA"/>
</dbReference>
<dbReference type="AlphaFoldDB" id="A0A9R0TS42"/>
<keyword evidence="4" id="KW-1185">Reference proteome</keyword>
<dbReference type="GO" id="GO:0005634">
    <property type="term" value="C:nucleus"/>
    <property type="evidence" value="ECO:0007669"/>
    <property type="project" value="TreeGrafter"/>
</dbReference>
<dbReference type="Proteomes" id="UP000324705">
    <property type="component" value="Chromosome 5A"/>
</dbReference>
<dbReference type="InterPro" id="IPR012337">
    <property type="entry name" value="RNaseH-like_sf"/>
</dbReference>
<accession>A0A9R0TS42</accession>
<dbReference type="Gene3D" id="3.30.420.10">
    <property type="entry name" value="Ribonuclease H-like superfamily/Ribonuclease H"/>
    <property type="match status" value="1"/>
</dbReference>
<proteinExistence type="predicted"/>
<dbReference type="PANTHER" id="PTHR13620:SF122">
    <property type="entry name" value="3'-5' EXONUCLEASE DOMAIN-CONTAINING PROTEIN"/>
    <property type="match status" value="1"/>
</dbReference>
<evidence type="ECO:0000313" key="4">
    <source>
        <dbReference type="Proteomes" id="UP000324705"/>
    </source>
</evidence>
<dbReference type="SUPFAM" id="SSF53098">
    <property type="entry name" value="Ribonuclease H-like"/>
    <property type="match status" value="1"/>
</dbReference>
<evidence type="ECO:0000256" key="2">
    <source>
        <dbReference type="ARBA" id="ARBA00022801"/>
    </source>
</evidence>
<sequence>MSSGDPMEFGEHRVEIHVRETVLSVVYTIDPTVVDDYINNVEQLLAGDKHKVVGTDLQYTAGRPGIDQKVVVAQLCVRHHVLIYHYCMATEPCNCFNRFVNNTDYKFSTVETTNNVKAPNVTGLACKNLVKIRDHYRVWGSTKKDSLVELASAIIDPYYEKMKQDAQRTSPVSWHGAWMRQLDEPHVRFAAKSMYTCYEMHK</sequence>
<dbReference type="InterPro" id="IPR036397">
    <property type="entry name" value="RNaseH_sf"/>
</dbReference>
<keyword evidence="2" id="KW-0378">Hydrolase</keyword>
<dbReference type="PANTHER" id="PTHR13620">
    <property type="entry name" value="3-5 EXONUCLEASE"/>
    <property type="match status" value="1"/>
</dbReference>
<reference evidence="3 4" key="1">
    <citation type="submission" date="2017-09" db="EMBL/GenBank/DDBJ databases">
        <authorList>
            <consortium name="International Durum Wheat Genome Sequencing Consortium (IDWGSC)"/>
            <person name="Milanesi L."/>
        </authorList>
    </citation>
    <scope>NUCLEOTIDE SEQUENCE [LARGE SCALE GENOMIC DNA]</scope>
    <source>
        <strain evidence="4">cv. Svevo</strain>
    </source>
</reference>
<keyword evidence="1" id="KW-0540">Nuclease</keyword>
<gene>
    <name evidence="3" type="ORF">TRITD_5Av1G134950</name>
</gene>
<dbReference type="InterPro" id="IPR051132">
    <property type="entry name" value="3-5_Exonuclease_domain"/>
</dbReference>
<name>A0A9R0TS42_TRITD</name>
<evidence type="ECO:0000313" key="3">
    <source>
        <dbReference type="EMBL" id="VAI17530.1"/>
    </source>
</evidence>
<dbReference type="Gramene" id="TRITD5Av1G134950.1">
    <property type="protein sequence ID" value="TRITD5Av1G134950.1"/>
    <property type="gene ID" value="TRITD5Av1G134950"/>
</dbReference>
<dbReference type="GO" id="GO:0003676">
    <property type="term" value="F:nucleic acid binding"/>
    <property type="evidence" value="ECO:0007669"/>
    <property type="project" value="InterPro"/>
</dbReference>
<evidence type="ECO:0000256" key="1">
    <source>
        <dbReference type="ARBA" id="ARBA00022722"/>
    </source>
</evidence>
<protein>
    <submittedName>
        <fullName evidence="3">Uncharacterized protein</fullName>
    </submittedName>
</protein>
<organism evidence="3 4">
    <name type="scientific">Triticum turgidum subsp. durum</name>
    <name type="common">Durum wheat</name>
    <name type="synonym">Triticum durum</name>
    <dbReference type="NCBI Taxonomy" id="4567"/>
    <lineage>
        <taxon>Eukaryota</taxon>
        <taxon>Viridiplantae</taxon>
        <taxon>Streptophyta</taxon>
        <taxon>Embryophyta</taxon>
        <taxon>Tracheophyta</taxon>
        <taxon>Spermatophyta</taxon>
        <taxon>Magnoliopsida</taxon>
        <taxon>Liliopsida</taxon>
        <taxon>Poales</taxon>
        <taxon>Poaceae</taxon>
        <taxon>BOP clade</taxon>
        <taxon>Pooideae</taxon>
        <taxon>Triticodae</taxon>
        <taxon>Triticeae</taxon>
        <taxon>Triticinae</taxon>
        <taxon>Triticum</taxon>
    </lineage>
</organism>
<dbReference type="OMA" id="IVDMRKC"/>
<dbReference type="GO" id="GO:0008408">
    <property type="term" value="F:3'-5' exonuclease activity"/>
    <property type="evidence" value="ECO:0007669"/>
    <property type="project" value="TreeGrafter"/>
</dbReference>
<dbReference type="GO" id="GO:0005737">
    <property type="term" value="C:cytoplasm"/>
    <property type="evidence" value="ECO:0007669"/>
    <property type="project" value="TreeGrafter"/>
</dbReference>